<name>A0ABR7MCE0_9BACT</name>
<comment type="caution">
    <text evidence="2">The sequence shown here is derived from an EMBL/GenBank/DDBJ whole genome shotgun (WGS) entry which is preliminary data.</text>
</comment>
<dbReference type="Proteomes" id="UP000765802">
    <property type="component" value="Unassembled WGS sequence"/>
</dbReference>
<evidence type="ECO:0000259" key="1">
    <source>
        <dbReference type="Pfam" id="PF04101"/>
    </source>
</evidence>
<dbReference type="SUPFAM" id="SSF53756">
    <property type="entry name" value="UDP-Glycosyltransferase/glycogen phosphorylase"/>
    <property type="match status" value="1"/>
</dbReference>
<organism evidence="2 3">
    <name type="scientific">Flavihumibacter stibioxidans</name>
    <dbReference type="NCBI Taxonomy" id="1834163"/>
    <lineage>
        <taxon>Bacteria</taxon>
        <taxon>Pseudomonadati</taxon>
        <taxon>Bacteroidota</taxon>
        <taxon>Chitinophagia</taxon>
        <taxon>Chitinophagales</taxon>
        <taxon>Chitinophagaceae</taxon>
        <taxon>Flavihumibacter</taxon>
    </lineage>
</organism>
<protein>
    <recommendedName>
        <fullName evidence="1">Glycosyl transferase family 28 C-terminal domain-containing protein</fullName>
    </recommendedName>
</protein>
<evidence type="ECO:0000313" key="2">
    <source>
        <dbReference type="EMBL" id="MBC6492708.1"/>
    </source>
</evidence>
<keyword evidence="3" id="KW-1185">Reference proteome</keyword>
<evidence type="ECO:0000313" key="3">
    <source>
        <dbReference type="Proteomes" id="UP000765802"/>
    </source>
</evidence>
<dbReference type="Gene3D" id="3.40.50.2000">
    <property type="entry name" value="Glycogen Phosphorylase B"/>
    <property type="match status" value="1"/>
</dbReference>
<dbReference type="InterPro" id="IPR007235">
    <property type="entry name" value="Glyco_trans_28_C"/>
</dbReference>
<reference evidence="2 3" key="1">
    <citation type="submission" date="2016-07" db="EMBL/GenBank/DDBJ databases">
        <title>Genome analysis of Flavihumibacter stibioxidans YS-17.</title>
        <authorList>
            <person name="Shi K."/>
            <person name="Han Y."/>
            <person name="Wang G."/>
        </authorList>
    </citation>
    <scope>NUCLEOTIDE SEQUENCE [LARGE SCALE GENOMIC DNA]</scope>
    <source>
        <strain evidence="2 3">YS-17</strain>
    </source>
</reference>
<gene>
    <name evidence="2" type="ORF">BC349_16750</name>
</gene>
<feature type="domain" description="Glycosyl transferase family 28 C-terminal" evidence="1">
    <location>
        <begin position="276"/>
        <end position="342"/>
    </location>
</feature>
<accession>A0ABR7MCE0</accession>
<dbReference type="RefSeq" id="WP_187258028.1">
    <property type="nucleotide sequence ID" value="NZ_JBHULF010000019.1"/>
</dbReference>
<dbReference type="EMBL" id="MBUA01000029">
    <property type="protein sequence ID" value="MBC6492708.1"/>
    <property type="molecule type" value="Genomic_DNA"/>
</dbReference>
<sequence>MSQFSNFPKIFSPGTQILVAPLDWGLGHATRCIPLISHLLNNLDAKVLVAAEGPQKAIITEAFPGIRFLSPPPYHIKYHKNRAATIAGLVLSIPRIVRIIRREAAWLKDVVDTERIEAVISDNRYGLSHPAIPSFLVTHQLMVKTPFGAWADRLVQRSLYQWINRFTECWVPDFESGQGLAGELSHPSTMPGIPVKYLGPLSRLSNRVPNGETRLLVLLSGPEPQRTLLEKEVIRQWNANPGQSMVLVRGLPDSGGGFLKLPEIPNATIYNHLPADKLSQEVANAQSILCRSGYSTIMDLLPLGKRCFMVPTPGQTEQEYLAGWLSSQGKITAIRQDRLNLSDILHT</sequence>
<dbReference type="Pfam" id="PF04101">
    <property type="entry name" value="Glyco_tran_28_C"/>
    <property type="match status" value="1"/>
</dbReference>
<proteinExistence type="predicted"/>